<gene>
    <name evidence="2" type="ORF">LHYA1_G001225</name>
</gene>
<dbReference type="RefSeq" id="XP_031009430.1">
    <property type="nucleotide sequence ID" value="XM_031146209.1"/>
</dbReference>
<organism evidence="2 3">
    <name type="scientific">Lachnellula hyalina</name>
    <dbReference type="NCBI Taxonomy" id="1316788"/>
    <lineage>
        <taxon>Eukaryota</taxon>
        <taxon>Fungi</taxon>
        <taxon>Dikarya</taxon>
        <taxon>Ascomycota</taxon>
        <taxon>Pezizomycotina</taxon>
        <taxon>Leotiomycetes</taxon>
        <taxon>Helotiales</taxon>
        <taxon>Lachnaceae</taxon>
        <taxon>Lachnellula</taxon>
    </lineage>
</organism>
<proteinExistence type="predicted"/>
<dbReference type="Pfam" id="PF17316">
    <property type="entry name" value="Perilipin_2"/>
    <property type="match status" value="1"/>
</dbReference>
<evidence type="ECO:0000313" key="3">
    <source>
        <dbReference type="Proteomes" id="UP000431533"/>
    </source>
</evidence>
<accession>A0A8H8U212</accession>
<evidence type="ECO:0000256" key="1">
    <source>
        <dbReference type="SAM" id="MobiDB-lite"/>
    </source>
</evidence>
<reference evidence="2 3" key="1">
    <citation type="submission" date="2018-05" db="EMBL/GenBank/DDBJ databases">
        <title>Genome sequencing and assembly of the regulated plant pathogen Lachnellula willkommii and related sister species for the development of diagnostic species identification markers.</title>
        <authorList>
            <person name="Giroux E."/>
            <person name="Bilodeau G."/>
        </authorList>
    </citation>
    <scope>NUCLEOTIDE SEQUENCE [LARGE SCALE GENOMIC DNA]</scope>
    <source>
        <strain evidence="2 3">CBS 185.66</strain>
    </source>
</reference>
<dbReference type="OrthoDB" id="376826at2759"/>
<feature type="region of interest" description="Disordered" evidence="1">
    <location>
        <begin position="1"/>
        <end position="25"/>
    </location>
</feature>
<name>A0A8H8U212_9HELO</name>
<keyword evidence="3" id="KW-1185">Reference proteome</keyword>
<dbReference type="EMBL" id="QGMH01000005">
    <property type="protein sequence ID" value="TVY30644.1"/>
    <property type="molecule type" value="Genomic_DNA"/>
</dbReference>
<evidence type="ECO:0000313" key="2">
    <source>
        <dbReference type="EMBL" id="TVY30644.1"/>
    </source>
</evidence>
<sequence>MPHSETDINSYSTTADMAPQVNGDSSPSSAFLSHLTSYPVIHDSIDTFKANPYAAKSITLTTSTYNKLSTPVAPYLSKPYAYLSPYLTRADSILDSSLSTIDTKLPALKKPTSDLYADGKSIVFYPLKGRDYVLDTYQKEVKKVGGASGGVVGYGKAAVGTGFVVLGDSLGWLGGFLREKKKEGKEVVSEKTG</sequence>
<dbReference type="GeneID" id="41981423"/>
<protein>
    <submittedName>
        <fullName evidence="2">Uncharacterized protein</fullName>
    </submittedName>
</protein>
<comment type="caution">
    <text evidence="2">The sequence shown here is derived from an EMBL/GenBank/DDBJ whole genome shotgun (WGS) entry which is preliminary data.</text>
</comment>
<dbReference type="AlphaFoldDB" id="A0A8H8U212"/>
<dbReference type="Proteomes" id="UP000431533">
    <property type="component" value="Unassembled WGS sequence"/>
</dbReference>